<dbReference type="AlphaFoldDB" id="A0A9P7UTS0"/>
<dbReference type="GeneID" id="66079624"/>
<feature type="region of interest" description="Disordered" evidence="1">
    <location>
        <begin position="55"/>
        <end position="77"/>
    </location>
</feature>
<name>A0A9P7UTS0_9AGAR</name>
<feature type="region of interest" description="Disordered" evidence="1">
    <location>
        <begin position="1"/>
        <end position="27"/>
    </location>
</feature>
<reference evidence="2" key="1">
    <citation type="journal article" date="2021" name="Genome Biol. Evol.">
        <title>The assembled and annotated genome of the fairy-ring fungus Marasmius oreades.</title>
        <authorList>
            <person name="Hiltunen M."/>
            <person name="Ament-Velasquez S.L."/>
            <person name="Johannesson H."/>
        </authorList>
    </citation>
    <scope>NUCLEOTIDE SEQUENCE</scope>
    <source>
        <strain evidence="2">03SP1</strain>
    </source>
</reference>
<keyword evidence="3" id="KW-1185">Reference proteome</keyword>
<evidence type="ECO:0000256" key="1">
    <source>
        <dbReference type="SAM" id="MobiDB-lite"/>
    </source>
</evidence>
<sequence>MKVRSGDGPGDSLKTAVPGTEGATSDACVRPPNRLLAVVVSSNLIIDAFQGTPLAPPPLPPLLPRGPNPHRLLAIQR</sequence>
<proteinExistence type="predicted"/>
<feature type="compositionally biased region" description="Pro residues" evidence="1">
    <location>
        <begin position="55"/>
        <end position="67"/>
    </location>
</feature>
<accession>A0A9P7UTS0</accession>
<gene>
    <name evidence="2" type="ORF">E1B28_010548</name>
</gene>
<dbReference type="Proteomes" id="UP001049176">
    <property type="component" value="Chromosome 6"/>
</dbReference>
<evidence type="ECO:0000313" key="3">
    <source>
        <dbReference type="Proteomes" id="UP001049176"/>
    </source>
</evidence>
<dbReference type="RefSeq" id="XP_043007989.1">
    <property type="nucleotide sequence ID" value="XM_043155520.1"/>
</dbReference>
<dbReference type="EMBL" id="CM032186">
    <property type="protein sequence ID" value="KAG7091519.1"/>
    <property type="molecule type" value="Genomic_DNA"/>
</dbReference>
<protein>
    <submittedName>
        <fullName evidence="2">Uncharacterized protein</fullName>
    </submittedName>
</protein>
<dbReference type="KEGG" id="more:E1B28_010548"/>
<evidence type="ECO:0000313" key="2">
    <source>
        <dbReference type="EMBL" id="KAG7091519.1"/>
    </source>
</evidence>
<comment type="caution">
    <text evidence="2">The sequence shown here is derived from an EMBL/GenBank/DDBJ whole genome shotgun (WGS) entry which is preliminary data.</text>
</comment>
<organism evidence="2 3">
    <name type="scientific">Marasmius oreades</name>
    <name type="common">fairy-ring Marasmius</name>
    <dbReference type="NCBI Taxonomy" id="181124"/>
    <lineage>
        <taxon>Eukaryota</taxon>
        <taxon>Fungi</taxon>
        <taxon>Dikarya</taxon>
        <taxon>Basidiomycota</taxon>
        <taxon>Agaricomycotina</taxon>
        <taxon>Agaricomycetes</taxon>
        <taxon>Agaricomycetidae</taxon>
        <taxon>Agaricales</taxon>
        <taxon>Marasmiineae</taxon>
        <taxon>Marasmiaceae</taxon>
        <taxon>Marasmius</taxon>
    </lineage>
</organism>